<dbReference type="PANTHER" id="PTHR12442:SF11">
    <property type="entry name" value="DYNEIN AXONEMAL INTERMEDIATE CHAIN 1"/>
    <property type="match status" value="1"/>
</dbReference>
<dbReference type="GO" id="GO:0005874">
    <property type="term" value="C:microtubule"/>
    <property type="evidence" value="ECO:0007669"/>
    <property type="project" value="UniProtKB-KW"/>
</dbReference>
<dbReference type="GeneID" id="108740324"/>
<keyword evidence="5" id="KW-0493">Microtubule</keyword>
<name>A0A1W4XBB9_AGRPL</name>
<dbReference type="GO" id="GO:0045503">
    <property type="term" value="F:dynein light chain binding"/>
    <property type="evidence" value="ECO:0007669"/>
    <property type="project" value="TreeGrafter"/>
</dbReference>
<comment type="similarity">
    <text evidence="2">Belongs to the dynein intermediate chain family.</text>
</comment>
<keyword evidence="6" id="KW-0677">Repeat</keyword>
<keyword evidence="13" id="KW-1185">Reference proteome</keyword>
<dbReference type="InterPro" id="IPR050687">
    <property type="entry name" value="Dynein_IC"/>
</dbReference>
<dbReference type="PROSITE" id="PS50082">
    <property type="entry name" value="WD_REPEATS_2"/>
    <property type="match status" value="1"/>
</dbReference>
<accession>A0A1W4XBB9</accession>
<keyword evidence="3" id="KW-0963">Cytoplasm</keyword>
<dbReference type="KEGG" id="apln:108740324"/>
<dbReference type="OrthoDB" id="10261376at2759"/>
<dbReference type="RefSeq" id="XP_018330112.1">
    <property type="nucleotide sequence ID" value="XM_018474610.1"/>
</dbReference>
<feature type="repeat" description="WD" evidence="11">
    <location>
        <begin position="540"/>
        <end position="582"/>
    </location>
</feature>
<feature type="compositionally biased region" description="Low complexity" evidence="12">
    <location>
        <begin position="155"/>
        <end position="165"/>
    </location>
</feature>
<dbReference type="InterPro" id="IPR036322">
    <property type="entry name" value="WD40_repeat_dom_sf"/>
</dbReference>
<evidence type="ECO:0000256" key="10">
    <source>
        <dbReference type="ARBA" id="ARBA00023273"/>
    </source>
</evidence>
<dbReference type="AlphaFoldDB" id="A0A1W4XBB9"/>
<evidence type="ECO:0000256" key="7">
    <source>
        <dbReference type="ARBA" id="ARBA00023017"/>
    </source>
</evidence>
<keyword evidence="8" id="KW-0505">Motor protein</keyword>
<evidence type="ECO:0000256" key="2">
    <source>
        <dbReference type="ARBA" id="ARBA00011059"/>
    </source>
</evidence>
<dbReference type="Proteomes" id="UP000192223">
    <property type="component" value="Unplaced"/>
</dbReference>
<proteinExistence type="inferred from homology"/>
<evidence type="ECO:0000313" key="13">
    <source>
        <dbReference type="Proteomes" id="UP000192223"/>
    </source>
</evidence>
<evidence type="ECO:0000313" key="14">
    <source>
        <dbReference type="RefSeq" id="XP_018330112.1"/>
    </source>
</evidence>
<evidence type="ECO:0000256" key="12">
    <source>
        <dbReference type="SAM" id="MobiDB-lite"/>
    </source>
</evidence>
<feature type="compositionally biased region" description="Acidic residues" evidence="12">
    <location>
        <begin position="137"/>
        <end position="153"/>
    </location>
</feature>
<evidence type="ECO:0000256" key="8">
    <source>
        <dbReference type="ARBA" id="ARBA00023175"/>
    </source>
</evidence>
<organism evidence="13 14">
    <name type="scientific">Agrilus planipennis</name>
    <name type="common">Emerald ash borer</name>
    <name type="synonym">Agrilus marcopoli</name>
    <dbReference type="NCBI Taxonomy" id="224129"/>
    <lineage>
        <taxon>Eukaryota</taxon>
        <taxon>Metazoa</taxon>
        <taxon>Ecdysozoa</taxon>
        <taxon>Arthropoda</taxon>
        <taxon>Hexapoda</taxon>
        <taxon>Insecta</taxon>
        <taxon>Pterygota</taxon>
        <taxon>Neoptera</taxon>
        <taxon>Endopterygota</taxon>
        <taxon>Coleoptera</taxon>
        <taxon>Polyphaga</taxon>
        <taxon>Elateriformia</taxon>
        <taxon>Buprestoidea</taxon>
        <taxon>Buprestidae</taxon>
        <taxon>Agrilinae</taxon>
        <taxon>Agrilus</taxon>
    </lineage>
</organism>
<dbReference type="FunCoup" id="A0A1W4XBB9">
    <property type="interactions" value="46"/>
</dbReference>
<evidence type="ECO:0000256" key="9">
    <source>
        <dbReference type="ARBA" id="ARBA00023212"/>
    </source>
</evidence>
<feature type="region of interest" description="Disordered" evidence="12">
    <location>
        <begin position="254"/>
        <end position="274"/>
    </location>
</feature>
<dbReference type="InParanoid" id="A0A1W4XBB9"/>
<keyword evidence="10" id="KW-0966">Cell projection</keyword>
<dbReference type="SUPFAM" id="SSF50978">
    <property type="entry name" value="WD40 repeat-like"/>
    <property type="match status" value="1"/>
</dbReference>
<gene>
    <name evidence="14" type="primary">LOC108740324</name>
</gene>
<sequence length="717" mass="81445">MPKKKKSQDDEFEEWKKSKQLLKPKDQLELADWEMKEPHARILLTHNPLKPDGLVEWSFAEGSFIPLHPPSNYVVALDIKGTLMHRLSPEGLAQLAGDTGLPAEDEEEKEEVEVEEGEQKLEEGEPKPAEVPAEAKPEDEEGEKGEEGAEGGEEGQPAEAAPPAEAEAKGDAEDDEEGKPSKPKKLTNQFNYSDRAAQTYNLPTRSQETQTIPPPKENFSSNVLQWIIYDDYLTDYNRQQAELELERLAREAQKAPITKHAPPPPKKSGGRAQLSEAVQARVAQCWKTLERMINQNINDEINKDYKYWDDPSDQYREEEGTLLPLWKFTYEKTRKHSVTDLQWSPWYYDLVAASLGYFDHMKPLDTGYLCLYSLKNPSYPEYICQTQSAVMTVDNHPDHPYMIVIGLYDGNTIVYNIQASCKTPAYKSDEVTQKHRGIVWDVTWRPDLPDGELNYYSIGADGNVNHWILLQTEMSVTTIITLCMDKEPLRGPDGTQVILKSTPSCIKFHPSNRDVFLVGTEEGLIYKCSTSYSATYLFTYRAHSLAVYRMDYNYFNSNIFVSGSADWRVKIWEDNRHEPLYVFDLGAFVGDVKWAPYSSTVLAAGTIDGKLSVFDLNISKYKPICIQAVVSKKKNKLTRIRFNQRFPIILVGDEKGMITALKLSPNLRVPCKPPKKMQHLDQTTLQIMKLDKLLSVVREPVVLERPPDPAASQATTK</sequence>
<dbReference type="GO" id="GO:0003341">
    <property type="term" value="P:cilium movement"/>
    <property type="evidence" value="ECO:0007669"/>
    <property type="project" value="TreeGrafter"/>
</dbReference>
<feature type="compositionally biased region" description="Acidic residues" evidence="12">
    <location>
        <begin position="103"/>
        <end position="116"/>
    </location>
</feature>
<dbReference type="GO" id="GO:0036158">
    <property type="term" value="P:outer dynein arm assembly"/>
    <property type="evidence" value="ECO:0007669"/>
    <property type="project" value="TreeGrafter"/>
</dbReference>
<evidence type="ECO:0000256" key="6">
    <source>
        <dbReference type="ARBA" id="ARBA00022737"/>
    </source>
</evidence>
<evidence type="ECO:0000256" key="1">
    <source>
        <dbReference type="ARBA" id="ARBA00004430"/>
    </source>
</evidence>
<feature type="compositionally biased region" description="Basic and acidic residues" evidence="12">
    <location>
        <begin position="117"/>
        <end position="136"/>
    </location>
</feature>
<dbReference type="Gene3D" id="2.130.10.10">
    <property type="entry name" value="YVTN repeat-like/Quinoprotein amine dehydrogenase"/>
    <property type="match status" value="2"/>
</dbReference>
<dbReference type="GO" id="GO:0036157">
    <property type="term" value="C:outer dynein arm"/>
    <property type="evidence" value="ECO:0007669"/>
    <property type="project" value="TreeGrafter"/>
</dbReference>
<keyword evidence="7" id="KW-0243">Dynein</keyword>
<protein>
    <submittedName>
        <fullName evidence="14">Dynein intermediate chain 2, ciliary</fullName>
    </submittedName>
</protein>
<dbReference type="SMART" id="SM00320">
    <property type="entry name" value="WD40"/>
    <property type="match status" value="4"/>
</dbReference>
<dbReference type="InterPro" id="IPR001680">
    <property type="entry name" value="WD40_rpt"/>
</dbReference>
<evidence type="ECO:0000256" key="4">
    <source>
        <dbReference type="ARBA" id="ARBA00022574"/>
    </source>
</evidence>
<dbReference type="InterPro" id="IPR015943">
    <property type="entry name" value="WD40/YVTN_repeat-like_dom_sf"/>
</dbReference>
<reference evidence="14" key="1">
    <citation type="submission" date="2025-08" db="UniProtKB">
        <authorList>
            <consortium name="RefSeq"/>
        </authorList>
    </citation>
    <scope>IDENTIFICATION</scope>
    <source>
        <tissue evidence="14">Entire body</tissue>
    </source>
</reference>
<dbReference type="Pfam" id="PF00400">
    <property type="entry name" value="WD40"/>
    <property type="match status" value="1"/>
</dbReference>
<keyword evidence="4 11" id="KW-0853">WD repeat</keyword>
<keyword evidence="9" id="KW-0206">Cytoskeleton</keyword>
<evidence type="ECO:0000256" key="11">
    <source>
        <dbReference type="PROSITE-ProRule" id="PRU00221"/>
    </source>
</evidence>
<comment type="subcellular location">
    <subcellularLocation>
        <location evidence="1">Cytoplasm</location>
        <location evidence="1">Cytoskeleton</location>
        <location evidence="1">Cilium axoneme</location>
    </subcellularLocation>
</comment>
<dbReference type="STRING" id="224129.A0A1W4XBB9"/>
<evidence type="ECO:0000256" key="5">
    <source>
        <dbReference type="ARBA" id="ARBA00022701"/>
    </source>
</evidence>
<dbReference type="PANTHER" id="PTHR12442">
    <property type="entry name" value="DYNEIN INTERMEDIATE CHAIN"/>
    <property type="match status" value="1"/>
</dbReference>
<feature type="region of interest" description="Disordered" evidence="12">
    <location>
        <begin position="95"/>
        <end position="192"/>
    </location>
</feature>
<dbReference type="GO" id="GO:0045504">
    <property type="term" value="F:dynein heavy chain binding"/>
    <property type="evidence" value="ECO:0007669"/>
    <property type="project" value="TreeGrafter"/>
</dbReference>
<evidence type="ECO:0000256" key="3">
    <source>
        <dbReference type="ARBA" id="ARBA00022490"/>
    </source>
</evidence>